<protein>
    <recommendedName>
        <fullName evidence="4">DUF3611 family protein</fullName>
    </recommendedName>
</protein>
<sequence length="180" mass="18956">MSVSVGNESQRKGKTLQNTGLCGLTMQVVFAFVAILSLVFTTTGRNISDDTNPALGVSVTFAVTGLIIGAFSIVVSFRYANIGKQLLSPNTVKPKKSDTVRLLRVGLLLGMVGILIALMGSGITASVLIAKTISQPPGTTLTEASEAVRALDVFVMIANLNVLATHYVGSVASIWLLYRI</sequence>
<feature type="transmembrane region" description="Helical" evidence="1">
    <location>
        <begin position="21"/>
        <end position="40"/>
    </location>
</feature>
<evidence type="ECO:0000313" key="2">
    <source>
        <dbReference type="EMBL" id="GCE93862.1"/>
    </source>
</evidence>
<reference evidence="2 3" key="1">
    <citation type="journal article" date="2019" name="J Genomics">
        <title>The Draft Genome of a Hydrogen-producing Cyanobacterium, Arthrospira platensis NIES-46.</title>
        <authorList>
            <person name="Suzuki S."/>
            <person name="Yamaguchi H."/>
            <person name="Kawachi M."/>
        </authorList>
    </citation>
    <scope>NUCLEOTIDE SEQUENCE [LARGE SCALE GENOMIC DNA]</scope>
    <source>
        <strain evidence="2 3">NIES-46</strain>
    </source>
</reference>
<accession>A0A5M3T5I1</accession>
<dbReference type="Proteomes" id="UP000326169">
    <property type="component" value="Unassembled WGS sequence"/>
</dbReference>
<proteinExistence type="predicted"/>
<keyword evidence="1" id="KW-0472">Membrane</keyword>
<dbReference type="RefSeq" id="WP_014276346.1">
    <property type="nucleotide sequence ID" value="NZ_BIMW01000080.1"/>
</dbReference>
<dbReference type="InterPro" id="IPR022051">
    <property type="entry name" value="DUF3611"/>
</dbReference>
<dbReference type="PANTHER" id="PTHR34548:SF2">
    <property type="entry name" value="PROTEIN TIC 21, CHLOROPLASTIC"/>
    <property type="match status" value="1"/>
</dbReference>
<dbReference type="EMBL" id="BIMW01000080">
    <property type="protein sequence ID" value="GCE93862.1"/>
    <property type="molecule type" value="Genomic_DNA"/>
</dbReference>
<dbReference type="PANTHER" id="PTHR34548">
    <property type="entry name" value="PROTEIN TIC 21, CHLOROPLASTIC"/>
    <property type="match status" value="1"/>
</dbReference>
<comment type="caution">
    <text evidence="2">The sequence shown here is derived from an EMBL/GenBank/DDBJ whole genome shotgun (WGS) entry which is preliminary data.</text>
</comment>
<name>A0A5M3T5I1_LIMPL</name>
<keyword evidence="3" id="KW-1185">Reference proteome</keyword>
<feature type="transmembrane region" description="Helical" evidence="1">
    <location>
        <begin position="60"/>
        <end position="81"/>
    </location>
</feature>
<dbReference type="Pfam" id="PF12263">
    <property type="entry name" value="DUF3611"/>
    <property type="match status" value="1"/>
</dbReference>
<keyword evidence="1" id="KW-0812">Transmembrane</keyword>
<evidence type="ECO:0000256" key="1">
    <source>
        <dbReference type="SAM" id="Phobius"/>
    </source>
</evidence>
<gene>
    <name evidence="2" type="ORF">NIES46_19140</name>
</gene>
<feature type="transmembrane region" description="Helical" evidence="1">
    <location>
        <begin position="153"/>
        <end position="178"/>
    </location>
</feature>
<dbReference type="GeneID" id="301682769"/>
<evidence type="ECO:0008006" key="4">
    <source>
        <dbReference type="Google" id="ProtNLM"/>
    </source>
</evidence>
<keyword evidence="1" id="KW-1133">Transmembrane helix</keyword>
<evidence type="ECO:0000313" key="3">
    <source>
        <dbReference type="Proteomes" id="UP000326169"/>
    </source>
</evidence>
<feature type="transmembrane region" description="Helical" evidence="1">
    <location>
        <begin position="102"/>
        <end position="133"/>
    </location>
</feature>
<organism evidence="2 3">
    <name type="scientific">Limnospira platensis NIES-46</name>
    <dbReference type="NCBI Taxonomy" id="1236695"/>
    <lineage>
        <taxon>Bacteria</taxon>
        <taxon>Bacillati</taxon>
        <taxon>Cyanobacteriota</taxon>
        <taxon>Cyanophyceae</taxon>
        <taxon>Oscillatoriophycideae</taxon>
        <taxon>Oscillatoriales</taxon>
        <taxon>Sirenicapillariaceae</taxon>
        <taxon>Limnospira</taxon>
    </lineage>
</organism>